<dbReference type="GO" id="GO:0008930">
    <property type="term" value="F:methylthioadenosine nucleosidase activity"/>
    <property type="evidence" value="ECO:0007669"/>
    <property type="project" value="InterPro"/>
</dbReference>
<comment type="caution">
    <text evidence="7">The sequence shown here is derived from an EMBL/GenBank/DDBJ whole genome shotgun (WGS) entry which is preliminary data.</text>
</comment>
<comment type="pathway">
    <text evidence="1">Amino-acid biosynthesis; L-methionine biosynthesis via salvage pathway; S-methyl-5-thio-alpha-D-ribose 1-phosphate from S-methyl-5'-thioadenosine (hydrolase route): step 1/2.</text>
</comment>
<feature type="non-terminal residue" evidence="7">
    <location>
        <position position="1"/>
    </location>
</feature>
<dbReference type="AlphaFoldDB" id="A0A9D1VSN2"/>
<dbReference type="InterPro" id="IPR000845">
    <property type="entry name" value="Nucleoside_phosphorylase_d"/>
</dbReference>
<dbReference type="GO" id="GO:0005829">
    <property type="term" value="C:cytosol"/>
    <property type="evidence" value="ECO:0007669"/>
    <property type="project" value="TreeGrafter"/>
</dbReference>
<reference evidence="7" key="2">
    <citation type="submission" date="2021-04" db="EMBL/GenBank/DDBJ databases">
        <authorList>
            <person name="Gilroy R."/>
        </authorList>
    </citation>
    <scope>NUCLEOTIDE SEQUENCE</scope>
    <source>
        <strain evidence="7">ChiHjej12B11-16260</strain>
    </source>
</reference>
<evidence type="ECO:0000256" key="5">
    <source>
        <dbReference type="ARBA" id="ARBA00023167"/>
    </source>
</evidence>
<dbReference type="PANTHER" id="PTHR46832:SF1">
    <property type="entry name" value="5'-METHYLTHIOADENOSINE_S-ADENOSYLHOMOCYSTEINE NUCLEOSIDASE"/>
    <property type="match status" value="1"/>
</dbReference>
<feature type="domain" description="Nucleoside phosphorylase" evidence="6">
    <location>
        <begin position="2"/>
        <end position="160"/>
    </location>
</feature>
<name>A0A9D1VSN2_9BACT</name>
<dbReference type="NCBIfam" id="TIGR01704">
    <property type="entry name" value="MTA_SAH-Nsdase"/>
    <property type="match status" value="1"/>
</dbReference>
<keyword evidence="5" id="KW-0486">Methionine biosynthesis</keyword>
<dbReference type="PANTHER" id="PTHR46832">
    <property type="entry name" value="5'-METHYLTHIOADENOSINE/S-ADENOSYLHOMOCYSTEINE NUCLEOSIDASE"/>
    <property type="match status" value="1"/>
</dbReference>
<dbReference type="GO" id="GO:0019509">
    <property type="term" value="P:L-methionine salvage from methylthioadenosine"/>
    <property type="evidence" value="ECO:0007669"/>
    <property type="project" value="InterPro"/>
</dbReference>
<sequence length="163" mass="17871">RFAPDCVINTGVAGGIDPSTRVMDMVVATEVVYHDVWCGDGNEYGQVQGLPPRFATDRGLVEKILTANANERVYGGLICSGDQFITARTELDAIKGRFPEGLAVDMESGAIAQTCYMCGVAFVSMRIISDTPGIEGHWKQYTNFWEAAPEQSFTILRRTIENL</sequence>
<dbReference type="SUPFAM" id="SSF53167">
    <property type="entry name" value="Purine and uridine phosphorylases"/>
    <property type="match status" value="1"/>
</dbReference>
<evidence type="ECO:0000256" key="2">
    <source>
        <dbReference type="ARBA" id="ARBA00011974"/>
    </source>
</evidence>
<evidence type="ECO:0000256" key="4">
    <source>
        <dbReference type="ARBA" id="ARBA00022801"/>
    </source>
</evidence>
<protein>
    <recommendedName>
        <fullName evidence="2">adenosylhomocysteine nucleosidase</fullName>
        <ecNumber evidence="2">3.2.2.9</ecNumber>
    </recommendedName>
</protein>
<evidence type="ECO:0000313" key="8">
    <source>
        <dbReference type="Proteomes" id="UP000824246"/>
    </source>
</evidence>
<keyword evidence="4 7" id="KW-0378">Hydrolase</keyword>
<dbReference type="Proteomes" id="UP000824246">
    <property type="component" value="Unassembled WGS sequence"/>
</dbReference>
<dbReference type="GO" id="GO:0019284">
    <property type="term" value="P:L-methionine salvage from S-adenosylmethionine"/>
    <property type="evidence" value="ECO:0007669"/>
    <property type="project" value="TreeGrafter"/>
</dbReference>
<reference evidence="7" key="1">
    <citation type="journal article" date="2021" name="PeerJ">
        <title>Extensive microbial diversity within the chicken gut microbiome revealed by metagenomics and culture.</title>
        <authorList>
            <person name="Gilroy R."/>
            <person name="Ravi A."/>
            <person name="Getino M."/>
            <person name="Pursley I."/>
            <person name="Horton D.L."/>
            <person name="Alikhan N.F."/>
            <person name="Baker D."/>
            <person name="Gharbi K."/>
            <person name="Hall N."/>
            <person name="Watson M."/>
            <person name="Adriaenssens E.M."/>
            <person name="Foster-Nyarko E."/>
            <person name="Jarju S."/>
            <person name="Secka A."/>
            <person name="Antonio M."/>
            <person name="Oren A."/>
            <person name="Chaudhuri R.R."/>
            <person name="La Ragione R."/>
            <person name="Hildebrand F."/>
            <person name="Pallen M.J."/>
        </authorList>
    </citation>
    <scope>NUCLEOTIDE SEQUENCE</scope>
    <source>
        <strain evidence="7">ChiHjej12B11-16260</strain>
    </source>
</reference>
<evidence type="ECO:0000313" key="7">
    <source>
        <dbReference type="EMBL" id="HIX45927.1"/>
    </source>
</evidence>
<keyword evidence="7" id="KW-0326">Glycosidase</keyword>
<accession>A0A9D1VSN2</accession>
<evidence type="ECO:0000256" key="1">
    <source>
        <dbReference type="ARBA" id="ARBA00004945"/>
    </source>
</evidence>
<evidence type="ECO:0000256" key="3">
    <source>
        <dbReference type="ARBA" id="ARBA00022605"/>
    </source>
</evidence>
<dbReference type="InterPro" id="IPR035994">
    <property type="entry name" value="Nucleoside_phosphorylase_sf"/>
</dbReference>
<dbReference type="Pfam" id="PF01048">
    <property type="entry name" value="PNP_UDP_1"/>
    <property type="match status" value="1"/>
</dbReference>
<dbReference type="InterPro" id="IPR010049">
    <property type="entry name" value="MTA_SAH_Nsdase"/>
</dbReference>
<dbReference type="GO" id="GO:0009164">
    <property type="term" value="P:nucleoside catabolic process"/>
    <property type="evidence" value="ECO:0007669"/>
    <property type="project" value="InterPro"/>
</dbReference>
<dbReference type="CDD" id="cd09008">
    <property type="entry name" value="MTAN"/>
    <property type="match status" value="1"/>
</dbReference>
<evidence type="ECO:0000259" key="6">
    <source>
        <dbReference type="Pfam" id="PF01048"/>
    </source>
</evidence>
<gene>
    <name evidence="7" type="primary">mtnN</name>
    <name evidence="7" type="ORF">H9982_06870</name>
</gene>
<proteinExistence type="predicted"/>
<dbReference type="EC" id="3.2.2.9" evidence="2"/>
<dbReference type="GO" id="GO:0008782">
    <property type="term" value="F:adenosylhomocysteine nucleosidase activity"/>
    <property type="evidence" value="ECO:0007669"/>
    <property type="project" value="UniProtKB-EC"/>
</dbReference>
<dbReference type="EMBL" id="DXFB01000177">
    <property type="protein sequence ID" value="HIX45927.1"/>
    <property type="molecule type" value="Genomic_DNA"/>
</dbReference>
<keyword evidence="3" id="KW-0028">Amino-acid biosynthesis</keyword>
<organism evidence="7 8">
    <name type="scientific">Candidatus Barnesiella excrementipullorum</name>
    <dbReference type="NCBI Taxonomy" id="2838479"/>
    <lineage>
        <taxon>Bacteria</taxon>
        <taxon>Pseudomonadati</taxon>
        <taxon>Bacteroidota</taxon>
        <taxon>Bacteroidia</taxon>
        <taxon>Bacteroidales</taxon>
        <taxon>Barnesiellaceae</taxon>
        <taxon>Barnesiella</taxon>
    </lineage>
</organism>
<dbReference type="Gene3D" id="3.40.50.1580">
    <property type="entry name" value="Nucleoside phosphorylase domain"/>
    <property type="match status" value="1"/>
</dbReference>